<organism evidence="1 3">
    <name type="scientific">Sphingomonas koreensis</name>
    <dbReference type="NCBI Taxonomy" id="93064"/>
    <lineage>
        <taxon>Bacteria</taxon>
        <taxon>Pseudomonadati</taxon>
        <taxon>Pseudomonadota</taxon>
        <taxon>Alphaproteobacteria</taxon>
        <taxon>Sphingomonadales</taxon>
        <taxon>Sphingomonadaceae</taxon>
        <taxon>Sphingomonas</taxon>
    </lineage>
</organism>
<evidence type="ECO:0000313" key="2">
    <source>
        <dbReference type="EMBL" id="RSV04706.1"/>
    </source>
</evidence>
<dbReference type="EMBL" id="CP018820">
    <property type="protein sequence ID" value="APR53129.1"/>
    <property type="molecule type" value="Genomic_DNA"/>
</dbReference>
<reference evidence="3" key="2">
    <citation type="submission" date="2016-12" db="EMBL/GenBank/DDBJ databases">
        <title>Whole genome sequencing of Sphingomonas sp. ABOJV.</title>
        <authorList>
            <person name="Conlan S."/>
            <person name="Thomas P.J."/>
            <person name="Mullikin J."/>
            <person name="Palmore T.N."/>
            <person name="Frank K.M."/>
            <person name="Segre J.A."/>
        </authorList>
    </citation>
    <scope>NUCLEOTIDE SEQUENCE [LARGE SCALE GENOMIC DNA]</scope>
    <source>
        <strain evidence="3">ABOJV</strain>
    </source>
</reference>
<dbReference type="KEGG" id="skr:BRX40_12445"/>
<protein>
    <submittedName>
        <fullName evidence="1">Uncharacterized protein</fullName>
    </submittedName>
</protein>
<dbReference type="Proteomes" id="UP000185161">
    <property type="component" value="Chromosome"/>
</dbReference>
<proteinExistence type="predicted"/>
<name>A0A1L6JB19_9SPHN</name>
<dbReference type="EMBL" id="QQWO01000005">
    <property type="protein sequence ID" value="RSV04706.1"/>
    <property type="molecule type" value="Genomic_DNA"/>
</dbReference>
<dbReference type="Proteomes" id="UP000286681">
    <property type="component" value="Unassembled WGS sequence"/>
</dbReference>
<evidence type="ECO:0000313" key="1">
    <source>
        <dbReference type="EMBL" id="APR53129.1"/>
    </source>
</evidence>
<gene>
    <name evidence="1" type="ORF">BRX40_12445</name>
    <name evidence="2" type="ORF">CA257_07225</name>
</gene>
<keyword evidence="3" id="KW-1185">Reference proteome</keyword>
<accession>A0A1L6JB19</accession>
<evidence type="ECO:0000313" key="4">
    <source>
        <dbReference type="Proteomes" id="UP000286681"/>
    </source>
</evidence>
<dbReference type="AlphaFoldDB" id="A0A1L6JB19"/>
<reference evidence="1" key="1">
    <citation type="submission" date="2016-12" db="EMBL/GenBank/DDBJ databases">
        <title>Whole genome sequencing of Sphingomonas koreensis.</title>
        <authorList>
            <person name="Conlan S."/>
            <person name="Thomas P.J."/>
            <person name="Mullikin J."/>
            <person name="Palmore T.N."/>
            <person name="Frank K.M."/>
            <person name="Segre J.A."/>
        </authorList>
    </citation>
    <scope>NUCLEOTIDE SEQUENCE</scope>
    <source>
        <strain evidence="1">ABOJV</strain>
    </source>
</reference>
<sequence length="88" mass="10051">MRASLYLIFALIAVISFQDFAIAQTSNDDFVHRRTAASGFPPLEEMAFGDRDVRRVLPIDPYGFLPIPGIELERHRDGRLTLRAQYRA</sequence>
<evidence type="ECO:0000313" key="3">
    <source>
        <dbReference type="Proteomes" id="UP000185161"/>
    </source>
</evidence>
<reference evidence="2 4" key="3">
    <citation type="submission" date="2018-07" db="EMBL/GenBank/DDBJ databases">
        <title>Genomic and Epidemiologic Investigation of an Indolent Hospital Outbreak.</title>
        <authorList>
            <person name="Johnson R.C."/>
            <person name="Deming C."/>
            <person name="Conlan S."/>
            <person name="Zellmer C.J."/>
            <person name="Michelin A.V."/>
            <person name="Lee-Lin S."/>
            <person name="Thomas P.J."/>
            <person name="Park M."/>
            <person name="Weingarten R.A."/>
            <person name="Less J."/>
            <person name="Dekker J.P."/>
            <person name="Frank K.M."/>
            <person name="Musser K.A."/>
            <person name="Mcquiston J.R."/>
            <person name="Henderson D.K."/>
            <person name="Lau A.F."/>
            <person name="Palmore T.N."/>
            <person name="Segre J.A."/>
        </authorList>
    </citation>
    <scope>NUCLEOTIDE SEQUENCE [LARGE SCALE GENOMIC DNA]</scope>
    <source>
        <strain evidence="2 4">SK-NIH.Env10_0317</strain>
    </source>
</reference>